<dbReference type="AlphaFoldDB" id="A0AAV4YA47"/>
<evidence type="ECO:0000313" key="2">
    <source>
        <dbReference type="Proteomes" id="UP001054945"/>
    </source>
</evidence>
<sequence>MQQKIELDVDKSASIAFIVITLFTLRWSDKAIKMLLQNERVSYESSTSTKFFPLDSLLVIGCPLAVINIYRPQTEQCKDGQISIRNRQAHILEMNAKNLVFVKGNTSSSALKTKIHFNFVCNSV</sequence>
<evidence type="ECO:0000313" key="1">
    <source>
        <dbReference type="EMBL" id="GIZ03022.1"/>
    </source>
</evidence>
<proteinExistence type="predicted"/>
<organism evidence="1 2">
    <name type="scientific">Caerostris extrusa</name>
    <name type="common">Bark spider</name>
    <name type="synonym">Caerostris bankana</name>
    <dbReference type="NCBI Taxonomy" id="172846"/>
    <lineage>
        <taxon>Eukaryota</taxon>
        <taxon>Metazoa</taxon>
        <taxon>Ecdysozoa</taxon>
        <taxon>Arthropoda</taxon>
        <taxon>Chelicerata</taxon>
        <taxon>Arachnida</taxon>
        <taxon>Araneae</taxon>
        <taxon>Araneomorphae</taxon>
        <taxon>Entelegynae</taxon>
        <taxon>Araneoidea</taxon>
        <taxon>Araneidae</taxon>
        <taxon>Caerostris</taxon>
    </lineage>
</organism>
<gene>
    <name evidence="1" type="ORF">CEXT_14701</name>
</gene>
<reference evidence="1 2" key="1">
    <citation type="submission" date="2021-06" db="EMBL/GenBank/DDBJ databases">
        <title>Caerostris extrusa draft genome.</title>
        <authorList>
            <person name="Kono N."/>
            <person name="Arakawa K."/>
        </authorList>
    </citation>
    <scope>NUCLEOTIDE SEQUENCE [LARGE SCALE GENOMIC DNA]</scope>
</reference>
<accession>A0AAV4YA47</accession>
<dbReference type="Proteomes" id="UP001054945">
    <property type="component" value="Unassembled WGS sequence"/>
</dbReference>
<name>A0AAV4YA47_CAEEX</name>
<keyword evidence="2" id="KW-1185">Reference proteome</keyword>
<protein>
    <submittedName>
        <fullName evidence="1">Uncharacterized protein</fullName>
    </submittedName>
</protein>
<comment type="caution">
    <text evidence="1">The sequence shown here is derived from an EMBL/GenBank/DDBJ whole genome shotgun (WGS) entry which is preliminary data.</text>
</comment>
<dbReference type="EMBL" id="BPLR01001540">
    <property type="protein sequence ID" value="GIZ03022.1"/>
    <property type="molecule type" value="Genomic_DNA"/>
</dbReference>